<keyword evidence="9" id="KW-0067">ATP-binding</keyword>
<dbReference type="GO" id="GO:0051539">
    <property type="term" value="F:4 iron, 4 sulfur cluster binding"/>
    <property type="evidence" value="ECO:0007669"/>
    <property type="project" value="UniProtKB-KW"/>
</dbReference>
<dbReference type="PANTHER" id="PTHR30591:SF1">
    <property type="entry name" value="RECBCD ENZYME SUBUNIT RECC"/>
    <property type="match status" value="1"/>
</dbReference>
<reference evidence="16 17" key="1">
    <citation type="journal article" date="2011" name="J. Bacteriol.">
        <title>Genome sequence of Haloplasma contractile, an unusual contractile bacterium from a deep-sea anoxic brine lake.</title>
        <authorList>
            <person name="Antunes A."/>
            <person name="Alam I."/>
            <person name="El Dorry H."/>
            <person name="Siam R."/>
            <person name="Robertson A."/>
            <person name="Bajic V.B."/>
            <person name="Stingl U."/>
        </authorList>
    </citation>
    <scope>NUCLEOTIDE SEQUENCE [LARGE SCALE GENOMIC DNA]</scope>
    <source>
        <strain evidence="16 17">SSD-17B</strain>
    </source>
</reference>
<keyword evidence="5" id="KW-0227">DNA damage</keyword>
<dbReference type="InterPro" id="IPR049035">
    <property type="entry name" value="ADDB_N"/>
</dbReference>
<dbReference type="GO" id="GO:0000724">
    <property type="term" value="P:double-strand break repair via homologous recombination"/>
    <property type="evidence" value="ECO:0007669"/>
    <property type="project" value="InterPro"/>
</dbReference>
<keyword evidence="1" id="KW-0004">4Fe-4S</keyword>
<dbReference type="PANTHER" id="PTHR30591">
    <property type="entry name" value="RECBCD ENZYME SUBUNIT RECC"/>
    <property type="match status" value="1"/>
</dbReference>
<comment type="caution">
    <text evidence="16">The sequence shown here is derived from an EMBL/GenBank/DDBJ whole genome shotgun (WGS) entry which is preliminary data.</text>
</comment>
<dbReference type="FunCoup" id="U2DST3">
    <property type="interactions" value="6"/>
</dbReference>
<dbReference type="Gene3D" id="6.10.140.1030">
    <property type="match status" value="1"/>
</dbReference>
<dbReference type="eggNOG" id="COG3857">
    <property type="taxonomic scope" value="Bacteria"/>
</dbReference>
<keyword evidence="2" id="KW-0540">Nuclease</keyword>
<proteinExistence type="predicted"/>
<dbReference type="Gene3D" id="3.90.320.10">
    <property type="match status" value="1"/>
</dbReference>
<dbReference type="Proteomes" id="UP000005707">
    <property type="component" value="Unassembled WGS sequence"/>
</dbReference>
<dbReference type="EMBL" id="AFNU02000010">
    <property type="protein sequence ID" value="ERJ11552.1"/>
    <property type="molecule type" value="Genomic_DNA"/>
</dbReference>
<keyword evidence="10" id="KW-0408">Iron</keyword>
<keyword evidence="3" id="KW-0479">Metal-binding</keyword>
<keyword evidence="6" id="KW-0378">Hydrolase</keyword>
<dbReference type="Pfam" id="PF12705">
    <property type="entry name" value="PDDEXK_1"/>
    <property type="match status" value="1"/>
</dbReference>
<keyword evidence="7 16" id="KW-0347">Helicase</keyword>
<dbReference type="NCBIfam" id="TIGR02773">
    <property type="entry name" value="addB_Gpos"/>
    <property type="match status" value="1"/>
</dbReference>
<dbReference type="STRING" id="1033810.HLPCO_002464"/>
<dbReference type="OrthoDB" id="9758506at2"/>
<keyword evidence="4" id="KW-0547">Nucleotide-binding</keyword>
<sequence length="1182" mass="138091">MGLTVITGRSGTGKTKHIFDEITSRLNNDTSVGSPILLMVPEQMSFQTEYEIVKHLERDSFSRLQVLGFKRLAHRVFQEVGGATRFFVNDVTTNMMITKILEDHNKDLKLFNHVSNSPNFASMLYEIIKEFKSFNITPEIIDDILETSDYSDSFKNKLADIKLVYEQLNELFKDELVDDEDYFRLLAEKISESDYIKEAEIYIDGFHMLTNLELTVLQQILKYAKQVTMLFTLDDPKRVDMTNEDHLFHLPFKTFRKVLSYAHDESIHVELNHFEEIKRFDLSSELYALEQNLKKIEKEHYKEEPNHIHIKACDNPKVEIHEAARTILDRVKHEGYNYNDFCIFTNSQDVYYPLIKNIFRQYNIPIFIDDKKQMLDHSVLNLIHAALEIVKTNWRHEAVFRAIKTELFIPIKQQFVKLEQFSNYQDIYRNKIDLFENYCLSHGITARDWYLSEFKVNLGRKLVDEHKTKKKGHEQLERTINDVKDSIAPPLIAFIKRFKEAETVKGKIKALYELLIAIDVPQKLELYEKLETASSKDVFSLNSAKKHKQVWNHIVELFEQIVTICGDYKIKTHEFIKILETGLVNMNFAIVPPAIDQVYIGTLKRSRFEMIGRLDESSFFGVKNAFVLGVNEGEIPKMIKEKGLLSEQEREFLAYDGVELFPTIEETILDEYFIIYTVLSSPSEHLFLSYSLSDSDGKEAFPSEIISEVKSIFPNLVERHVYEHPEGDDPKYITTINQTTSTLLKQLHLQKKGYKIDSIWNSLKQYYLQDERLRHKLKSLHYKNESIQLEREDAKRLYGDTINASISRIEKFNNCPYSHFIDYGLRLKERDVHEVAPPDIGDLYHHTLERITQELMQHHKTFAQLADHDVRKLVEDTLNKLSPNIQRNFFNKNKRNQHLLNKVSDTLIRTIQTIKYQDQFSQFKTIATEEEFSNEAKRFTIPERILKNGTKLNIKGFIDRIDVTDTEKPYVRVIDYKSSDKKIDYTSVYNKTSLQLLVYLDVALNHASKIVGRDILPAGAFYSSVKQSKINGKTEMTDEEILQKHREAYKLDGYTIDDRQGLYYMDEKLKDEQTSDIINVKFKKNGDLTSNTRVVGAKELNVLRNFANKVILESAINISEGDVQIVPQKNKQRSACAYCQYKPICKFDHRLEENNYNYANKVNDIDDLVKKIERDMGGEGNE</sequence>
<evidence type="ECO:0000256" key="9">
    <source>
        <dbReference type="ARBA" id="ARBA00022840"/>
    </source>
</evidence>
<evidence type="ECO:0000256" key="3">
    <source>
        <dbReference type="ARBA" id="ARBA00022723"/>
    </source>
</evidence>
<organism evidence="16 17">
    <name type="scientific">Haloplasma contractile SSD-17B</name>
    <dbReference type="NCBI Taxonomy" id="1033810"/>
    <lineage>
        <taxon>Bacteria</taxon>
        <taxon>Bacillati</taxon>
        <taxon>Mycoplasmatota</taxon>
        <taxon>Mollicutes</taxon>
        <taxon>Haloplasmatales</taxon>
        <taxon>Haloplasmataceae</taxon>
        <taxon>Haloplasma</taxon>
    </lineage>
</organism>
<dbReference type="Pfam" id="PF21445">
    <property type="entry name" value="ADDB_N"/>
    <property type="match status" value="1"/>
</dbReference>
<dbReference type="SUPFAM" id="SSF52540">
    <property type="entry name" value="P-loop containing nucleoside triphosphate hydrolases"/>
    <property type="match status" value="1"/>
</dbReference>
<dbReference type="InterPro" id="IPR027417">
    <property type="entry name" value="P-loop_NTPase"/>
</dbReference>
<keyword evidence="11" id="KW-0411">Iron-sulfur</keyword>
<evidence type="ECO:0000256" key="13">
    <source>
        <dbReference type="ARBA" id="ARBA00023204"/>
    </source>
</evidence>
<evidence type="ECO:0000256" key="11">
    <source>
        <dbReference type="ARBA" id="ARBA00023014"/>
    </source>
</evidence>
<evidence type="ECO:0000313" key="16">
    <source>
        <dbReference type="EMBL" id="ERJ11552.1"/>
    </source>
</evidence>
<dbReference type="GO" id="GO:0004386">
    <property type="term" value="F:helicase activity"/>
    <property type="evidence" value="ECO:0007669"/>
    <property type="project" value="UniProtKB-KW"/>
</dbReference>
<dbReference type="InterPro" id="IPR011604">
    <property type="entry name" value="PDDEXK-like_dom_sf"/>
</dbReference>
<dbReference type="GO" id="GO:0003677">
    <property type="term" value="F:DNA binding"/>
    <property type="evidence" value="ECO:0007669"/>
    <property type="project" value="UniProtKB-KW"/>
</dbReference>
<protein>
    <submittedName>
        <fullName evidence="16">ATP-dependent helicase-deoxyribonuclease subunit B protein</fullName>
    </submittedName>
</protein>
<gene>
    <name evidence="16" type="primary">addB</name>
    <name evidence="16" type="ORF">HLPCO_002464</name>
</gene>
<dbReference type="GO" id="GO:0004527">
    <property type="term" value="F:exonuclease activity"/>
    <property type="evidence" value="ECO:0007669"/>
    <property type="project" value="UniProtKB-KW"/>
</dbReference>
<reference evidence="16 17" key="2">
    <citation type="journal article" date="2013" name="PLoS ONE">
        <title>INDIGO - INtegrated Data Warehouse of MIcrobial GenOmes with Examples from the Red Sea Extremophiles.</title>
        <authorList>
            <person name="Alam I."/>
            <person name="Antunes A."/>
            <person name="Kamau A.A."/>
            <person name="Ba Alawi W."/>
            <person name="Kalkatawi M."/>
            <person name="Stingl U."/>
            <person name="Bajic V.B."/>
        </authorList>
    </citation>
    <scope>NUCLEOTIDE SEQUENCE [LARGE SCALE GENOMIC DNA]</scope>
    <source>
        <strain evidence="16 17">SSD-17B</strain>
    </source>
</reference>
<feature type="domain" description="PD-(D/E)XK endonuclease-like" evidence="14">
    <location>
        <begin position="804"/>
        <end position="1146"/>
    </location>
</feature>
<evidence type="ECO:0000256" key="7">
    <source>
        <dbReference type="ARBA" id="ARBA00022806"/>
    </source>
</evidence>
<evidence type="ECO:0000256" key="12">
    <source>
        <dbReference type="ARBA" id="ARBA00023125"/>
    </source>
</evidence>
<evidence type="ECO:0000256" key="4">
    <source>
        <dbReference type="ARBA" id="ARBA00022741"/>
    </source>
</evidence>
<dbReference type="InterPro" id="IPR014140">
    <property type="entry name" value="DNA_helicase_suAddB"/>
</dbReference>
<name>U2DST3_9MOLU</name>
<evidence type="ECO:0000313" key="17">
    <source>
        <dbReference type="Proteomes" id="UP000005707"/>
    </source>
</evidence>
<evidence type="ECO:0000256" key="8">
    <source>
        <dbReference type="ARBA" id="ARBA00022839"/>
    </source>
</evidence>
<feature type="domain" description="ATP-dependent helicase/deoxyribonuclease subunit B N-terminal" evidence="15">
    <location>
        <begin position="6"/>
        <end position="290"/>
    </location>
</feature>
<dbReference type="AlphaFoldDB" id="U2DST3"/>
<keyword evidence="13" id="KW-0234">DNA repair</keyword>
<evidence type="ECO:0000256" key="1">
    <source>
        <dbReference type="ARBA" id="ARBA00022485"/>
    </source>
</evidence>
<dbReference type="InParanoid" id="U2DST3"/>
<dbReference type="InterPro" id="IPR038726">
    <property type="entry name" value="PDDEXK_AddAB-type"/>
</dbReference>
<keyword evidence="12" id="KW-0238">DNA-binding</keyword>
<keyword evidence="17" id="KW-1185">Reference proteome</keyword>
<dbReference type="RefSeq" id="WP_008827111.1">
    <property type="nucleotide sequence ID" value="NZ_AFNU02000010.1"/>
</dbReference>
<keyword evidence="8" id="KW-0269">Exonuclease</keyword>
<evidence type="ECO:0000259" key="14">
    <source>
        <dbReference type="Pfam" id="PF12705"/>
    </source>
</evidence>
<dbReference type="GO" id="GO:0046872">
    <property type="term" value="F:metal ion binding"/>
    <property type="evidence" value="ECO:0007669"/>
    <property type="project" value="UniProtKB-KW"/>
</dbReference>
<evidence type="ECO:0000256" key="10">
    <source>
        <dbReference type="ARBA" id="ARBA00023004"/>
    </source>
</evidence>
<evidence type="ECO:0000256" key="2">
    <source>
        <dbReference type="ARBA" id="ARBA00022722"/>
    </source>
</evidence>
<accession>U2DST3</accession>
<dbReference type="GO" id="GO:0005524">
    <property type="term" value="F:ATP binding"/>
    <property type="evidence" value="ECO:0007669"/>
    <property type="project" value="UniProtKB-KW"/>
</dbReference>
<dbReference type="Gene3D" id="3.40.50.300">
    <property type="entry name" value="P-loop containing nucleotide triphosphate hydrolases"/>
    <property type="match status" value="3"/>
</dbReference>
<evidence type="ECO:0000259" key="15">
    <source>
        <dbReference type="Pfam" id="PF21445"/>
    </source>
</evidence>
<evidence type="ECO:0000256" key="5">
    <source>
        <dbReference type="ARBA" id="ARBA00022763"/>
    </source>
</evidence>
<evidence type="ECO:0000256" key="6">
    <source>
        <dbReference type="ARBA" id="ARBA00022801"/>
    </source>
</evidence>